<dbReference type="Proteomes" id="UP000664265">
    <property type="component" value="Unassembled WGS sequence"/>
</dbReference>
<accession>A0ABS3M2X5</accession>
<name>A0ABS3M2X5_9BACT</name>
<dbReference type="RefSeq" id="WP_107581765.1">
    <property type="nucleotide sequence ID" value="NZ_JAERMS010000003.1"/>
</dbReference>
<gene>
    <name evidence="1" type="ORF">JHU38_01835</name>
</gene>
<protein>
    <submittedName>
        <fullName evidence="1">Uncharacterized protein</fullName>
    </submittedName>
</protein>
<reference evidence="1 2" key="1">
    <citation type="submission" date="2021-01" db="EMBL/GenBank/DDBJ databases">
        <title>Prevotella A2931 sp. nov.</title>
        <authorList>
            <person name="Buhl M."/>
            <person name="Oberhettinger P."/>
        </authorList>
    </citation>
    <scope>NUCLEOTIDE SEQUENCE [LARGE SCALE GENOMIC DNA]</scope>
    <source>
        <strain evidence="1 2">A2931</strain>
    </source>
</reference>
<evidence type="ECO:0000313" key="1">
    <source>
        <dbReference type="EMBL" id="MBO1362537.1"/>
    </source>
</evidence>
<comment type="caution">
    <text evidence="1">The sequence shown here is derived from an EMBL/GenBank/DDBJ whole genome shotgun (WGS) entry which is preliminary data.</text>
</comment>
<proteinExistence type="predicted"/>
<dbReference type="EMBL" id="JAERMS010000003">
    <property type="protein sequence ID" value="MBO1362537.1"/>
    <property type="molecule type" value="Genomic_DNA"/>
</dbReference>
<evidence type="ECO:0000313" key="2">
    <source>
        <dbReference type="Proteomes" id="UP000664265"/>
    </source>
</evidence>
<keyword evidence="2" id="KW-1185">Reference proteome</keyword>
<sequence length="81" mass="9299">MKSIENAPKIVKAMLSGAKSTAMSKSKQPFCVAKELQMEAKNRHFADSKHCHFTKIRTQQADYQQYNKTPLFSFKTDKGWT</sequence>
<organism evidence="1 2">
    <name type="scientific">Prevotella illustrans</name>
    <dbReference type="NCBI Taxonomy" id="2800387"/>
    <lineage>
        <taxon>Bacteria</taxon>
        <taxon>Pseudomonadati</taxon>
        <taxon>Bacteroidota</taxon>
        <taxon>Bacteroidia</taxon>
        <taxon>Bacteroidales</taxon>
        <taxon>Prevotellaceae</taxon>
        <taxon>Prevotella</taxon>
    </lineage>
</organism>